<evidence type="ECO:0000256" key="3">
    <source>
        <dbReference type="ARBA" id="ARBA00022530"/>
    </source>
</evidence>
<reference evidence="12" key="3">
    <citation type="submission" date="2025-09" db="UniProtKB">
        <authorList>
            <consortium name="Ensembl"/>
        </authorList>
    </citation>
    <scope>IDENTIFICATION</scope>
</reference>
<keyword evidence="7" id="KW-0325">Glycoprotein</keyword>
<accession>F7DNN9</accession>
<keyword evidence="3" id="KW-0272">Extracellular matrix</keyword>
<dbReference type="PROSITE" id="PS50092">
    <property type="entry name" value="TSP1"/>
    <property type="match status" value="11"/>
</dbReference>
<dbReference type="Pfam" id="PF07679">
    <property type="entry name" value="I-set"/>
    <property type="match status" value="3"/>
</dbReference>
<feature type="disulfide bond" evidence="8">
    <location>
        <begin position="126"/>
        <end position="158"/>
    </location>
</feature>
<dbReference type="SMART" id="SM00409">
    <property type="entry name" value="IG"/>
    <property type="match status" value="4"/>
</dbReference>
<keyword evidence="10" id="KW-0472">Membrane</keyword>
<dbReference type="InterPro" id="IPR013783">
    <property type="entry name" value="Ig-like_fold"/>
</dbReference>
<dbReference type="FunFam" id="2.60.40.10:FF:000487">
    <property type="entry name" value="ADAMTS-like 3 isoform 1"/>
    <property type="match status" value="1"/>
</dbReference>
<evidence type="ECO:0000256" key="10">
    <source>
        <dbReference type="SAM" id="Phobius"/>
    </source>
</evidence>
<dbReference type="SMART" id="SM00408">
    <property type="entry name" value="IGc2"/>
    <property type="match status" value="4"/>
</dbReference>
<evidence type="ECO:0000256" key="6">
    <source>
        <dbReference type="ARBA" id="ARBA00023157"/>
    </source>
</evidence>
<dbReference type="eggNOG" id="KOG3538">
    <property type="taxonomic scope" value="Eukaryota"/>
</dbReference>
<dbReference type="FunFam" id="2.60.120.830:FF:000002">
    <property type="entry name" value="ADAMTS like 1"/>
    <property type="match status" value="1"/>
</dbReference>
<sequence>MERCRWATPGTPLLFLAFLLLVNFFSFQYFGITIYVVFYEVALRFGALVVVIEVCLLRFHLKAPGKRVISEIKAKQSSPRTSKSPRAVQSWRRPNWLQSSRTARSEEDRDALWDAWGPWSECSRTCGGGASYSLRRCLSSKSCEGRNIRYRTCSNVDCPPEAGDFRAQQCSAHNDVKYHGQLYEWLPVSNDPDNPCSLKCQAKGTALVVELAPKVLDGTRCYTESLDMCISGLCQIVGCDHQLGSTVKEDNCGVCNGDGSTCRLVRGQYKSQLSATKLDDTVVAIPYGSRHVRLVLKGPDHLYLETKTLQGAKGENSLSTTGSFLVDNSSVDFQKFPDKEILRMAGPLTADFIVKVHNAGTADSTVQFIFYQPIIHRWRETDFFPCSATCGGGYQLTSAECYDLRSSRVVADQYCHYYPENVKPKPKLQECNLDPCPASDGYKQIMPYDLYHPLPRWESTPWTACSSSCGGGIQSRTVSCVEEDIQGHVSSVEEWKCMYTPKMPIVQPCNIFDCPKWLAQEWSPCTVTCGQGLRYRVVLCIDHRGMHTGGCSPKTKPHIKEECIIPTPCYKPKEKLPVEAKLPWHKQAQELEEGAVVSEEPSFIPEAWSACTVTCGVGTQVRMVKCQVLLSFSQSVADLPVDECEGPKPVSQRACYAGPCNGEISEYNPEETDLLYGGLQDFDELFDWEYEGFTECSESCGGGVQEAVVSCLNKQTRETADESLCVTSRRPPKLLKSCNLDPCPSRWEIGKWSPCSLTCGVGLQTRDVFCSHLLSREMNETVVLADELCHKPKPTIVQACNRFNCPPAWYPAEWQQCSRTCGGGAQKRDVLCKQRMADGSFLELPETFCSAPRPTSQQACRNEDCPHEWLLSEWTQCSRSCGEGTQTRSAICRKILKSGESVIVNSSLCAPLPFSSSVQPCILPACAGPSRPSPKHSPHITAVRKIYIQIQKQRKLHFVVGGFAYLLPKTSVVLRCPTRRFRKPLITWEKDGQHLTSSAHITVAPFGYLKIHRLKPSDMGTYTCSAGPAQEHFVIKLIGSNRKLLARPLGLRGEEETPPGRKNSPNEALRTQEKHQNGIFFNGSKAEKRVPPVDPGSRYDDIVSRLLEQRGWPGELFASWEAQDSTERNISSEEDQNPEQALLHLPFTLVTEQQRLDDLLRNISQQPEELRDLYSKHLVSQLAREIFRSHLEHQDSLLKFPEGRIHPVAIPPHKHVSGFSSSLRISSLGSSGEMRSGQPHRKPVILRKISAAQQLSASEVVTHLGQTVALASGTLSVLLHCEAGGNPKPTITWARNGEEVQYSNRILLQPDDSLQILAPVEADVGFYTCNATNALGSDSVSIAVTLAGKPLVKTSRMAVTNIDLPAVIVDVGSVIKTIPGVNVTISCQVAGVPEVEVTWFRNKSKLAPLHHLHDGSLWITNVSFSDQGLYSCRAVNLHGEVTENTQLEILDPPHPPSQMEDIKALLSANGPNLPSVLTSPLGTQLVLSPGNSAILGCPVKGHPYPNITWFHDHQPIATIAEPTYHILAAGQILLIRNVSAGSQGEFSCLAQNEAGMLVQKTSLVIQEYWWSVDKLVGCSASCGNKGIQQPQLKCVLNSTEVSPSFCAGKAKPAVQPVACNRRDCPSRWMVTPWSSCTRSCGGGVQTRRVTCQKLKASGASVPMSNEMCSQLAKRPVDTQACNQQLCVEWAFSSWGQCNGPCIGPRLAVQHRQVFCQTRDGISLPFEQCSALPRPVSTQNCWAEACGVHWRVSLWTLCTATCGNYGFQSRRVDCIHIRTNKPVPEHLCSWRPRPANWQRCNITPCENSTFQPKRVLCNIPAGLRVQRAAPRARAPWLALWNRFS</sequence>
<dbReference type="SUPFAM" id="SSF82895">
    <property type="entry name" value="TSP-1 type 1 repeat"/>
    <property type="match status" value="11"/>
</dbReference>
<dbReference type="FunFam" id="2.20.100.10:FF:000011">
    <property type="entry name" value="A disintegrin and metalloproteinase with thrombospondin motifs 3"/>
    <property type="match status" value="1"/>
</dbReference>
<organism evidence="12 13">
    <name type="scientific">Monodelphis domestica</name>
    <name type="common">Gray short-tailed opossum</name>
    <dbReference type="NCBI Taxonomy" id="13616"/>
    <lineage>
        <taxon>Eukaryota</taxon>
        <taxon>Metazoa</taxon>
        <taxon>Chordata</taxon>
        <taxon>Craniata</taxon>
        <taxon>Vertebrata</taxon>
        <taxon>Euteleostomi</taxon>
        <taxon>Mammalia</taxon>
        <taxon>Metatheria</taxon>
        <taxon>Didelphimorphia</taxon>
        <taxon>Didelphidae</taxon>
        <taxon>Monodelphis</taxon>
    </lineage>
</organism>
<dbReference type="InterPro" id="IPR036179">
    <property type="entry name" value="Ig-like_dom_sf"/>
</dbReference>
<dbReference type="InterPro" id="IPR003599">
    <property type="entry name" value="Ig_sub"/>
</dbReference>
<feature type="region of interest" description="Disordered" evidence="9">
    <location>
        <begin position="74"/>
        <end position="93"/>
    </location>
</feature>
<feature type="domain" description="Ig-like" evidence="11">
    <location>
        <begin position="938"/>
        <end position="1026"/>
    </location>
</feature>
<feature type="domain" description="Ig-like" evidence="11">
    <location>
        <begin position="1243"/>
        <end position="1345"/>
    </location>
</feature>
<keyword evidence="5" id="KW-0677">Repeat</keyword>
<dbReference type="PANTHER" id="PTHR13723">
    <property type="entry name" value="ADAMTS A DISINTEGRIN AND METALLOPROTEASE WITH THROMBOSPONDIN MOTIFS PROTEASE"/>
    <property type="match status" value="1"/>
</dbReference>
<dbReference type="Bgee" id="ENSMODG00000014683">
    <property type="expression patterns" value="Expressed in extraembryonic membrane and 15 other cell types or tissues"/>
</dbReference>
<dbReference type="FunFam" id="2.20.100.10:FF:000005">
    <property type="entry name" value="ADAM metallopeptidase with thrombospondin type 1 motif 9"/>
    <property type="match status" value="1"/>
</dbReference>
<evidence type="ECO:0000256" key="7">
    <source>
        <dbReference type="ARBA" id="ARBA00023180"/>
    </source>
</evidence>
<evidence type="ECO:0000256" key="8">
    <source>
        <dbReference type="PIRSR" id="PIRSR613273-3"/>
    </source>
</evidence>
<keyword evidence="4" id="KW-0732">Signal</keyword>
<dbReference type="Gene3D" id="2.20.100.10">
    <property type="entry name" value="Thrombospondin type-1 (TSP1) repeat"/>
    <property type="match status" value="11"/>
</dbReference>
<evidence type="ECO:0000256" key="1">
    <source>
        <dbReference type="ARBA" id="ARBA00004498"/>
    </source>
</evidence>
<dbReference type="Pfam" id="PF13927">
    <property type="entry name" value="Ig_3"/>
    <property type="match status" value="1"/>
</dbReference>
<feature type="domain" description="Ig-like" evidence="11">
    <location>
        <begin position="1365"/>
        <end position="1448"/>
    </location>
</feature>
<feature type="region of interest" description="Disordered" evidence="9">
    <location>
        <begin position="1050"/>
        <end position="1069"/>
    </location>
</feature>
<dbReference type="InterPro" id="IPR000884">
    <property type="entry name" value="TSP1_rpt"/>
</dbReference>
<dbReference type="Pfam" id="PF00090">
    <property type="entry name" value="TSP_1"/>
    <property type="match status" value="1"/>
</dbReference>
<keyword evidence="10" id="KW-1133">Transmembrane helix</keyword>
<dbReference type="Pfam" id="PF24484">
    <property type="entry name" value="ADAMTSL1"/>
    <property type="match status" value="1"/>
</dbReference>
<dbReference type="FunFam" id="2.20.100.10:FF:000009">
    <property type="entry name" value="ADAMTS-like protein 3 isoform A"/>
    <property type="match status" value="3"/>
</dbReference>
<dbReference type="Ensembl" id="ENSMODT00000018687.4">
    <property type="protein sequence ID" value="ENSMODP00000018354.4"/>
    <property type="gene ID" value="ENSMODG00000014683.4"/>
</dbReference>
<dbReference type="PANTHER" id="PTHR13723:SF157">
    <property type="entry name" value="ADAMTS-LIKE PROTEIN 1"/>
    <property type="match status" value="1"/>
</dbReference>
<dbReference type="FunFam" id="2.20.100.10:FF:000016">
    <property type="entry name" value="ADAMTS-like 3 isoform 1"/>
    <property type="match status" value="1"/>
</dbReference>
<dbReference type="InterPro" id="IPR003598">
    <property type="entry name" value="Ig_sub2"/>
</dbReference>
<dbReference type="GeneTree" id="ENSGT00940000156243"/>
<reference evidence="12 13" key="1">
    <citation type="journal article" date="2007" name="Nature">
        <title>Genome of the marsupial Monodelphis domestica reveals innovation in non-coding sequences.</title>
        <authorList>
            <person name="Mikkelsen T.S."/>
            <person name="Wakefield M.J."/>
            <person name="Aken B."/>
            <person name="Amemiya C.T."/>
            <person name="Chang J.L."/>
            <person name="Duke S."/>
            <person name="Garber M."/>
            <person name="Gentles A.J."/>
            <person name="Goodstadt L."/>
            <person name="Heger A."/>
            <person name="Jurka J."/>
            <person name="Kamal M."/>
            <person name="Mauceli E."/>
            <person name="Searle S.M."/>
            <person name="Sharpe T."/>
            <person name="Baker M.L."/>
            <person name="Batzer M.A."/>
            <person name="Benos P.V."/>
            <person name="Belov K."/>
            <person name="Clamp M."/>
            <person name="Cook A."/>
            <person name="Cuff J."/>
            <person name="Das R."/>
            <person name="Davidow L."/>
            <person name="Deakin J.E."/>
            <person name="Fazzari M.J."/>
            <person name="Glass J.L."/>
            <person name="Grabherr M."/>
            <person name="Greally J.M."/>
            <person name="Gu W."/>
            <person name="Hore T.A."/>
            <person name="Huttley G.A."/>
            <person name="Kleber M."/>
            <person name="Jirtle R.L."/>
            <person name="Koina E."/>
            <person name="Lee J.T."/>
            <person name="Mahony S."/>
            <person name="Marra M.A."/>
            <person name="Miller R.D."/>
            <person name="Nicholls R.D."/>
            <person name="Oda M."/>
            <person name="Papenfuss A.T."/>
            <person name="Parra Z.E."/>
            <person name="Pollock D.D."/>
            <person name="Ray D.A."/>
            <person name="Schein J.E."/>
            <person name="Speed T.P."/>
            <person name="Thompson K."/>
            <person name="VandeBerg J.L."/>
            <person name="Wade C.M."/>
            <person name="Walker J.A."/>
            <person name="Waters P.D."/>
            <person name="Webber C."/>
            <person name="Weidman J.R."/>
            <person name="Xie X."/>
            <person name="Zody M.C."/>
            <person name="Baldwin J."/>
            <person name="Abdouelleil A."/>
            <person name="Abdulkadir J."/>
            <person name="Abebe A."/>
            <person name="Abera B."/>
            <person name="Abreu J."/>
            <person name="Acer S.C."/>
            <person name="Aftuck L."/>
            <person name="Alexander A."/>
            <person name="An P."/>
            <person name="Anderson E."/>
            <person name="Anderson S."/>
            <person name="Arachi H."/>
            <person name="Azer M."/>
            <person name="Bachantsang P."/>
            <person name="Barry A."/>
            <person name="Bayul T."/>
            <person name="Berlin A."/>
            <person name="Bessette D."/>
            <person name="Bloom T."/>
            <person name="Bloom T."/>
            <person name="Boguslavskiy L."/>
            <person name="Bonnet C."/>
            <person name="Boukhgalter B."/>
            <person name="Bourzgui I."/>
            <person name="Brown A."/>
            <person name="Cahill P."/>
            <person name="Channer S."/>
            <person name="Cheshatsang Y."/>
            <person name="Chuda L."/>
            <person name="Citroen M."/>
            <person name="Collymore A."/>
            <person name="Cooke P."/>
            <person name="Costello M."/>
            <person name="D'Aco K."/>
            <person name="Daza R."/>
            <person name="De Haan G."/>
            <person name="DeGray S."/>
            <person name="DeMaso C."/>
            <person name="Dhargay N."/>
            <person name="Dooley K."/>
            <person name="Dooley E."/>
            <person name="Doricent M."/>
            <person name="Dorje P."/>
            <person name="Dorjee K."/>
            <person name="Dupes A."/>
            <person name="Elong R."/>
            <person name="Falk J."/>
            <person name="Farina A."/>
            <person name="Faro S."/>
            <person name="Ferguson D."/>
            <person name="Fisher S."/>
            <person name="Foley C.D."/>
            <person name="Franke A."/>
            <person name="Friedrich D."/>
            <person name="Gadbois L."/>
            <person name="Gearin G."/>
            <person name="Gearin C.R."/>
            <person name="Giannoukos G."/>
            <person name="Goode T."/>
            <person name="Graham J."/>
            <person name="Grandbois E."/>
            <person name="Grewal S."/>
            <person name="Gyaltsen K."/>
            <person name="Hafez N."/>
            <person name="Hagos B."/>
            <person name="Hall J."/>
            <person name="Henson C."/>
            <person name="Hollinger A."/>
            <person name="Honan T."/>
            <person name="Huard M.D."/>
            <person name="Hughes L."/>
            <person name="Hurhula B."/>
            <person name="Husby M.E."/>
            <person name="Kamat A."/>
            <person name="Kanga B."/>
            <person name="Kashin S."/>
            <person name="Khazanovich D."/>
            <person name="Kisner P."/>
            <person name="Lance K."/>
            <person name="Lara M."/>
            <person name="Lee W."/>
            <person name="Lennon N."/>
            <person name="Letendre F."/>
            <person name="LeVine R."/>
            <person name="Lipovsky A."/>
            <person name="Liu X."/>
            <person name="Liu J."/>
            <person name="Liu S."/>
            <person name="Lokyitsang T."/>
            <person name="Lokyitsang Y."/>
            <person name="Lubonja R."/>
            <person name="Lui A."/>
            <person name="MacDonald P."/>
            <person name="Magnisalis V."/>
            <person name="Maru K."/>
            <person name="Matthews C."/>
            <person name="McCusker W."/>
            <person name="McDonough S."/>
            <person name="Mehta T."/>
            <person name="Meldrim J."/>
            <person name="Meneus L."/>
            <person name="Mihai O."/>
            <person name="Mihalev A."/>
            <person name="Mihova T."/>
            <person name="Mittelman R."/>
            <person name="Mlenga V."/>
            <person name="Montmayeur A."/>
            <person name="Mulrain L."/>
            <person name="Navidi A."/>
            <person name="Naylor J."/>
            <person name="Negash T."/>
            <person name="Nguyen T."/>
            <person name="Nguyen N."/>
            <person name="Nicol R."/>
            <person name="Norbu C."/>
            <person name="Norbu N."/>
            <person name="Novod N."/>
            <person name="O'Neill B."/>
            <person name="Osman S."/>
            <person name="Markiewicz E."/>
            <person name="Oyono O.L."/>
            <person name="Patti C."/>
            <person name="Phunkhang P."/>
            <person name="Pierre F."/>
            <person name="Priest M."/>
            <person name="Raghuraman S."/>
            <person name="Rege F."/>
            <person name="Reyes R."/>
            <person name="Rise C."/>
            <person name="Rogov P."/>
            <person name="Ross K."/>
            <person name="Ryan E."/>
            <person name="Settipalli S."/>
            <person name="Shea T."/>
            <person name="Sherpa N."/>
            <person name="Shi L."/>
            <person name="Shih D."/>
            <person name="Sparrow T."/>
            <person name="Spaulding J."/>
            <person name="Stalker J."/>
            <person name="Stange-Thomann N."/>
            <person name="Stavropoulos S."/>
            <person name="Stone C."/>
            <person name="Strader C."/>
            <person name="Tesfaye S."/>
            <person name="Thomson T."/>
            <person name="Thoulutsang Y."/>
            <person name="Thoulutsang D."/>
            <person name="Topham K."/>
            <person name="Topping I."/>
            <person name="Tsamla T."/>
            <person name="Vassiliev H."/>
            <person name="Vo A."/>
            <person name="Wangchuk T."/>
            <person name="Wangdi T."/>
            <person name="Weiand M."/>
            <person name="Wilkinson J."/>
            <person name="Wilson A."/>
            <person name="Yadav S."/>
            <person name="Young G."/>
            <person name="Yu Q."/>
            <person name="Zembek L."/>
            <person name="Zhong D."/>
            <person name="Zimmer A."/>
            <person name="Zwirko Z."/>
            <person name="Jaffe D.B."/>
            <person name="Alvarez P."/>
            <person name="Brockman W."/>
            <person name="Butler J."/>
            <person name="Chin C."/>
            <person name="Gnerre S."/>
            <person name="MacCallum I."/>
            <person name="Graves J.A."/>
            <person name="Ponting C.P."/>
            <person name="Breen M."/>
            <person name="Samollow P.B."/>
            <person name="Lander E.S."/>
            <person name="Lindblad-Toh K."/>
        </authorList>
    </citation>
    <scope>NUCLEOTIDE SEQUENCE [LARGE SCALE GENOMIC DNA]</scope>
</reference>
<dbReference type="PRINTS" id="PR01857">
    <property type="entry name" value="ADAMTSFAMILY"/>
</dbReference>
<dbReference type="SMART" id="SM00209">
    <property type="entry name" value="TSP1"/>
    <property type="match status" value="13"/>
</dbReference>
<evidence type="ECO:0000313" key="12">
    <source>
        <dbReference type="Ensembl" id="ENSMODP00000018354.4"/>
    </source>
</evidence>
<keyword evidence="2" id="KW-0964">Secreted</keyword>
<keyword evidence="13" id="KW-1185">Reference proteome</keyword>
<dbReference type="InterPro" id="IPR013098">
    <property type="entry name" value="Ig_I-set"/>
</dbReference>
<evidence type="ECO:0000256" key="5">
    <source>
        <dbReference type="ARBA" id="ARBA00022737"/>
    </source>
</evidence>
<dbReference type="InterPro" id="IPR036383">
    <property type="entry name" value="TSP1_rpt_sf"/>
</dbReference>
<reference evidence="12" key="2">
    <citation type="submission" date="2025-08" db="UniProtKB">
        <authorList>
            <consortium name="Ensembl"/>
        </authorList>
    </citation>
    <scope>IDENTIFICATION</scope>
</reference>
<dbReference type="InterPro" id="IPR056272">
    <property type="entry name" value="ADAMTSL1_dom"/>
</dbReference>
<comment type="subcellular location">
    <subcellularLocation>
        <location evidence="1">Secreted</location>
        <location evidence="1">Extracellular space</location>
        <location evidence="1">Extracellular matrix</location>
    </subcellularLocation>
</comment>
<dbReference type="InterPro" id="IPR013273">
    <property type="entry name" value="ADAMTS/ADAMTS-like"/>
</dbReference>
<dbReference type="HOGENOM" id="CLU_001717_1_0_1"/>
<feature type="transmembrane region" description="Helical" evidence="10">
    <location>
        <begin position="12"/>
        <end position="35"/>
    </location>
</feature>
<dbReference type="InterPro" id="IPR050439">
    <property type="entry name" value="ADAMTS_ADAMTS-like"/>
</dbReference>
<feature type="compositionally biased region" description="Polar residues" evidence="9">
    <location>
        <begin position="75"/>
        <end position="84"/>
    </location>
</feature>
<proteinExistence type="predicted"/>
<dbReference type="Gene3D" id="2.60.40.10">
    <property type="entry name" value="Immunoglobulins"/>
    <property type="match status" value="4"/>
</dbReference>
<dbReference type="PROSITE" id="PS50835">
    <property type="entry name" value="IG_LIKE"/>
    <property type="match status" value="4"/>
</dbReference>
<evidence type="ECO:0000259" key="11">
    <source>
        <dbReference type="PROSITE" id="PS50835"/>
    </source>
</evidence>
<gene>
    <name evidence="12" type="primary">ADAMTSL1</name>
</gene>
<protein>
    <submittedName>
        <fullName evidence="12">ADAMTS like 1</fullName>
    </submittedName>
</protein>
<keyword evidence="10" id="KW-0812">Transmembrane</keyword>
<evidence type="ECO:0000256" key="9">
    <source>
        <dbReference type="SAM" id="MobiDB-lite"/>
    </source>
</evidence>
<evidence type="ECO:0000256" key="4">
    <source>
        <dbReference type="ARBA" id="ARBA00022729"/>
    </source>
</evidence>
<keyword evidence="6 8" id="KW-1015">Disulfide bond</keyword>
<dbReference type="Pfam" id="PF19236">
    <property type="entry name" value="ADAMTS_CR_3"/>
    <property type="match status" value="1"/>
</dbReference>
<dbReference type="Proteomes" id="UP000002280">
    <property type="component" value="Chromosome 6"/>
</dbReference>
<evidence type="ECO:0000313" key="13">
    <source>
        <dbReference type="Proteomes" id="UP000002280"/>
    </source>
</evidence>
<dbReference type="InterPro" id="IPR045371">
    <property type="entry name" value="ADAMTS_CR_3"/>
</dbReference>
<dbReference type="Pfam" id="PF19030">
    <property type="entry name" value="TSP1_ADAMTS"/>
    <property type="match status" value="11"/>
</dbReference>
<feature type="disulfide bond" evidence="8">
    <location>
        <begin position="137"/>
        <end position="143"/>
    </location>
</feature>
<dbReference type="FunFam" id="2.60.40.10:FF:001073">
    <property type="entry name" value="ADAMTS like 1"/>
    <property type="match status" value="1"/>
</dbReference>
<dbReference type="GO" id="GO:0030198">
    <property type="term" value="P:extracellular matrix organization"/>
    <property type="evidence" value="ECO:0007669"/>
    <property type="project" value="InterPro"/>
</dbReference>
<dbReference type="Gene3D" id="2.60.120.830">
    <property type="match status" value="1"/>
</dbReference>
<feature type="domain" description="Ig-like" evidence="11">
    <location>
        <begin position="1474"/>
        <end position="1564"/>
    </location>
</feature>
<evidence type="ECO:0000256" key="2">
    <source>
        <dbReference type="ARBA" id="ARBA00022525"/>
    </source>
</evidence>
<dbReference type="FunFam" id="2.20.100.10:FF:000025">
    <property type="entry name" value="ADAMTS like 1"/>
    <property type="match status" value="1"/>
</dbReference>
<feature type="disulfide bond" evidence="8">
    <location>
        <begin position="122"/>
        <end position="153"/>
    </location>
</feature>
<name>F7DNN9_MONDO</name>
<dbReference type="InterPro" id="IPR007110">
    <property type="entry name" value="Ig-like_dom"/>
</dbReference>
<dbReference type="SUPFAM" id="SSF48726">
    <property type="entry name" value="Immunoglobulin"/>
    <property type="match status" value="4"/>
</dbReference>